<dbReference type="GO" id="GO:0016868">
    <property type="term" value="F:intramolecular phosphotransferase activity"/>
    <property type="evidence" value="ECO:0007669"/>
    <property type="project" value="InterPro"/>
</dbReference>
<keyword evidence="3" id="KW-0597">Phosphoprotein</keyword>
<keyword evidence="6" id="KW-0413">Isomerase</keyword>
<dbReference type="AlphaFoldDB" id="A0A381SGS1"/>
<dbReference type="Pfam" id="PF02878">
    <property type="entry name" value="PGM_PMM_I"/>
    <property type="match status" value="1"/>
</dbReference>
<evidence type="ECO:0000256" key="2">
    <source>
        <dbReference type="ARBA" id="ARBA00010231"/>
    </source>
</evidence>
<evidence type="ECO:0000256" key="6">
    <source>
        <dbReference type="ARBA" id="ARBA00023235"/>
    </source>
</evidence>
<dbReference type="PROSITE" id="PS00710">
    <property type="entry name" value="PGM_PMM"/>
    <property type="match status" value="1"/>
</dbReference>
<evidence type="ECO:0000313" key="11">
    <source>
        <dbReference type="EMBL" id="SVA03270.1"/>
    </source>
</evidence>
<dbReference type="InterPro" id="IPR005844">
    <property type="entry name" value="A-D-PHexomutase_a/b/a-I"/>
</dbReference>
<sequence length="458" mass="51389">VSQVSDQDHKIKCFKAYDIRGKVPSQLNEVIAFRIGIAIAKYLNASAVVVGYDIRPTSPQLVEALSRGITHQGAEVIDIGFCGTEEIYFATNDLHTDGGIMVTASHNPLDYNGMKIVGREAKPISMDSGLAEIKDLAENLTEKPSEGELITTKKNIRKNYLNKVLSFVDTTELEALKILVNAGNGCAGPVIDAMEDLLPFEFHKINHPPDGSFPNGIPNPLLPENRSVTAKAVVELGADLGIAWDGDFDRCFFFDENGQFIDNYYLIGMISKVLLDSDVGGKIIHDPRLIWNTQQEVHSYDGQPIQSKAGHSFMKEKMREHAAVYGGEMSGHHYFRDFYFSDSGMIPWLLVTQIMSKANQPLSHLTSERMQQYPISGEINVKVNNPEELLGRVKEQYLEQSVSIDDMDGYSFDLSSWRFNLRMSNTEPLVRLNVESRADRELLMKKTDEILDFIEKFK</sequence>
<evidence type="ECO:0000256" key="4">
    <source>
        <dbReference type="ARBA" id="ARBA00022723"/>
    </source>
</evidence>
<reference evidence="11" key="1">
    <citation type="submission" date="2018-05" db="EMBL/GenBank/DDBJ databases">
        <authorList>
            <person name="Lanie J.A."/>
            <person name="Ng W.-L."/>
            <person name="Kazmierczak K.M."/>
            <person name="Andrzejewski T.M."/>
            <person name="Davidsen T.M."/>
            <person name="Wayne K.J."/>
            <person name="Tettelin H."/>
            <person name="Glass J.I."/>
            <person name="Rusch D."/>
            <person name="Podicherti R."/>
            <person name="Tsui H.-C.T."/>
            <person name="Winkler M.E."/>
        </authorList>
    </citation>
    <scope>NUCLEOTIDE SEQUENCE</scope>
</reference>
<gene>
    <name evidence="11" type="ORF">METZ01_LOCUS56124</name>
</gene>
<dbReference type="InterPro" id="IPR005843">
    <property type="entry name" value="A-D-PHexomutase_C"/>
</dbReference>
<evidence type="ECO:0000259" key="9">
    <source>
        <dbReference type="Pfam" id="PF02879"/>
    </source>
</evidence>
<evidence type="ECO:0000256" key="3">
    <source>
        <dbReference type="ARBA" id="ARBA00022553"/>
    </source>
</evidence>
<accession>A0A381SGS1</accession>
<dbReference type="SUPFAM" id="SSF55957">
    <property type="entry name" value="Phosphoglucomutase, C-terminal domain"/>
    <property type="match status" value="1"/>
</dbReference>
<feature type="domain" description="Alpha-D-phosphohexomutase C-terminal" evidence="7">
    <location>
        <begin position="378"/>
        <end position="451"/>
    </location>
</feature>
<evidence type="ECO:0000259" key="7">
    <source>
        <dbReference type="Pfam" id="PF00408"/>
    </source>
</evidence>
<dbReference type="InterPro" id="IPR005845">
    <property type="entry name" value="A-D-PHexomutase_a/b/a-II"/>
</dbReference>
<dbReference type="InterPro" id="IPR016066">
    <property type="entry name" value="A-D-PHexomutase_CS"/>
</dbReference>
<dbReference type="InterPro" id="IPR036900">
    <property type="entry name" value="A-D-PHexomutase_C_sf"/>
</dbReference>
<name>A0A381SGS1_9ZZZZ</name>
<dbReference type="Gene3D" id="3.40.120.10">
    <property type="entry name" value="Alpha-D-Glucose-1,6-Bisphosphate, subunit A, domain 3"/>
    <property type="match status" value="3"/>
</dbReference>
<proteinExistence type="inferred from homology"/>
<feature type="domain" description="Alpha-D-phosphohexomutase alpha/beta/alpha" evidence="10">
    <location>
        <begin position="266"/>
        <end position="373"/>
    </location>
</feature>
<dbReference type="PANTHER" id="PTHR43771">
    <property type="entry name" value="PHOSPHOMANNOMUTASE"/>
    <property type="match status" value="1"/>
</dbReference>
<evidence type="ECO:0008006" key="12">
    <source>
        <dbReference type="Google" id="ProtNLM"/>
    </source>
</evidence>
<dbReference type="Gene3D" id="3.30.310.50">
    <property type="entry name" value="Alpha-D-phosphohexomutase, C-terminal domain"/>
    <property type="match status" value="1"/>
</dbReference>
<dbReference type="GO" id="GO:0000287">
    <property type="term" value="F:magnesium ion binding"/>
    <property type="evidence" value="ECO:0007669"/>
    <property type="project" value="InterPro"/>
</dbReference>
<feature type="domain" description="Alpha-D-phosphohexomutase alpha/beta/alpha" evidence="8">
    <location>
        <begin position="13"/>
        <end position="141"/>
    </location>
</feature>
<dbReference type="Pfam" id="PF02879">
    <property type="entry name" value="PGM_PMM_II"/>
    <property type="match status" value="1"/>
</dbReference>
<evidence type="ECO:0000256" key="1">
    <source>
        <dbReference type="ARBA" id="ARBA00001946"/>
    </source>
</evidence>
<dbReference type="PRINTS" id="PR00509">
    <property type="entry name" value="PGMPMM"/>
</dbReference>
<comment type="cofactor">
    <cofactor evidence="1">
        <name>Mg(2+)</name>
        <dbReference type="ChEBI" id="CHEBI:18420"/>
    </cofactor>
</comment>
<comment type="similarity">
    <text evidence="2">Belongs to the phosphohexose mutase family.</text>
</comment>
<dbReference type="SUPFAM" id="SSF53738">
    <property type="entry name" value="Phosphoglucomutase, first 3 domains"/>
    <property type="match status" value="3"/>
</dbReference>
<feature type="domain" description="Alpha-D-phosphohexomutase alpha/beta/alpha" evidence="9">
    <location>
        <begin position="159"/>
        <end position="258"/>
    </location>
</feature>
<protein>
    <recommendedName>
        <fullName evidence="12">Phosphomannomutase</fullName>
    </recommendedName>
</protein>
<organism evidence="11">
    <name type="scientific">marine metagenome</name>
    <dbReference type="NCBI Taxonomy" id="408172"/>
    <lineage>
        <taxon>unclassified sequences</taxon>
        <taxon>metagenomes</taxon>
        <taxon>ecological metagenomes</taxon>
    </lineage>
</organism>
<dbReference type="CDD" id="cd03089">
    <property type="entry name" value="PMM_PGM"/>
    <property type="match status" value="1"/>
</dbReference>
<dbReference type="PANTHER" id="PTHR43771:SF1">
    <property type="entry name" value="PHOSPHOMANNOMUTASE"/>
    <property type="match status" value="1"/>
</dbReference>
<evidence type="ECO:0000259" key="10">
    <source>
        <dbReference type="Pfam" id="PF02880"/>
    </source>
</evidence>
<evidence type="ECO:0000259" key="8">
    <source>
        <dbReference type="Pfam" id="PF02878"/>
    </source>
</evidence>
<keyword evidence="4" id="KW-0479">Metal-binding</keyword>
<feature type="non-terminal residue" evidence="11">
    <location>
        <position position="1"/>
    </location>
</feature>
<dbReference type="Pfam" id="PF02880">
    <property type="entry name" value="PGM_PMM_III"/>
    <property type="match status" value="1"/>
</dbReference>
<dbReference type="Pfam" id="PF00408">
    <property type="entry name" value="PGM_PMM_IV"/>
    <property type="match status" value="1"/>
</dbReference>
<dbReference type="InterPro" id="IPR005841">
    <property type="entry name" value="Alpha-D-phosphohexomutase_SF"/>
</dbReference>
<dbReference type="InterPro" id="IPR016055">
    <property type="entry name" value="A-D-PHexomutase_a/b/a-I/II/III"/>
</dbReference>
<evidence type="ECO:0000256" key="5">
    <source>
        <dbReference type="ARBA" id="ARBA00022842"/>
    </source>
</evidence>
<dbReference type="EMBL" id="UINC01003089">
    <property type="protein sequence ID" value="SVA03270.1"/>
    <property type="molecule type" value="Genomic_DNA"/>
</dbReference>
<keyword evidence="5" id="KW-0460">Magnesium</keyword>
<dbReference type="InterPro" id="IPR005846">
    <property type="entry name" value="A-D-PHexomutase_a/b/a-III"/>
</dbReference>
<dbReference type="GO" id="GO:0005975">
    <property type="term" value="P:carbohydrate metabolic process"/>
    <property type="evidence" value="ECO:0007669"/>
    <property type="project" value="InterPro"/>
</dbReference>